<accession>A0A8H2KAG4</accession>
<sequence length="55" mass="5984">MKLDQEGVSYTVIDLSQDAAAVEHIKTLGHLQAPVVETDPTSWSGFRPDLNTTLS</sequence>
<protein>
    <recommendedName>
        <fullName evidence="3">Glutaredoxin-like protein NrdH</fullName>
    </recommendedName>
</protein>
<evidence type="ECO:0008006" key="3">
    <source>
        <dbReference type="Google" id="ProtNLM"/>
    </source>
</evidence>
<proteinExistence type="predicted"/>
<evidence type="ECO:0000313" key="1">
    <source>
        <dbReference type="EMBL" id="TQO19666.1"/>
    </source>
</evidence>
<dbReference type="Gene3D" id="3.40.30.10">
    <property type="entry name" value="Glutaredoxin"/>
    <property type="match status" value="1"/>
</dbReference>
<keyword evidence="2" id="KW-1185">Reference proteome</keyword>
<dbReference type="CDD" id="cd02976">
    <property type="entry name" value="NrdH"/>
    <property type="match status" value="1"/>
</dbReference>
<gene>
    <name evidence="1" type="ORF">FB472_1237</name>
</gene>
<dbReference type="AlphaFoldDB" id="A0A8H2KAG4"/>
<name>A0A8H2KAG4_9MICO</name>
<dbReference type="EMBL" id="VFRA01000001">
    <property type="protein sequence ID" value="TQO19666.1"/>
    <property type="molecule type" value="Genomic_DNA"/>
</dbReference>
<reference evidence="1 2" key="1">
    <citation type="submission" date="2019-06" db="EMBL/GenBank/DDBJ databases">
        <title>Sequencing the genomes of 1000 actinobacteria strains.</title>
        <authorList>
            <person name="Klenk H.-P."/>
        </authorList>
    </citation>
    <scope>NUCLEOTIDE SEQUENCE [LARGE SCALE GENOMIC DNA]</scope>
    <source>
        <strain evidence="1 2">DSM 21947</strain>
    </source>
</reference>
<comment type="caution">
    <text evidence="1">The sequence shown here is derived from an EMBL/GenBank/DDBJ whole genome shotgun (WGS) entry which is preliminary data.</text>
</comment>
<evidence type="ECO:0000313" key="2">
    <source>
        <dbReference type="Proteomes" id="UP000316560"/>
    </source>
</evidence>
<dbReference type="InterPro" id="IPR036249">
    <property type="entry name" value="Thioredoxin-like_sf"/>
</dbReference>
<organism evidence="1 2">
    <name type="scientific">Rhodoglobus vestalii</name>
    <dbReference type="NCBI Taxonomy" id="193384"/>
    <lineage>
        <taxon>Bacteria</taxon>
        <taxon>Bacillati</taxon>
        <taxon>Actinomycetota</taxon>
        <taxon>Actinomycetes</taxon>
        <taxon>Micrococcales</taxon>
        <taxon>Microbacteriaceae</taxon>
        <taxon>Rhodoglobus</taxon>
    </lineage>
</organism>
<dbReference type="SUPFAM" id="SSF52833">
    <property type="entry name" value="Thioredoxin-like"/>
    <property type="match status" value="1"/>
</dbReference>
<dbReference type="Proteomes" id="UP000316560">
    <property type="component" value="Unassembled WGS sequence"/>
</dbReference>